<dbReference type="EMBL" id="SOQX01000001">
    <property type="protein sequence ID" value="TDY04333.1"/>
    <property type="molecule type" value="Genomic_DNA"/>
</dbReference>
<keyword evidence="6" id="KW-0645">Protease</keyword>
<dbReference type="AlphaFoldDB" id="A0A4R8J381"/>
<dbReference type="InterPro" id="IPR018044">
    <property type="entry name" value="Peptidase_S11"/>
</dbReference>
<comment type="catalytic activity">
    <reaction evidence="12">
        <text>Preferential cleavage: (Ac)2-L-Lys-D-Ala-|-D-Ala. Also transpeptidation of peptidyl-alanyl moieties that are N-acyl substituents of D-alanine.</text>
        <dbReference type="EC" id="3.4.16.4"/>
    </reaction>
</comment>
<evidence type="ECO:0000256" key="16">
    <source>
        <dbReference type="SAM" id="SignalP"/>
    </source>
</evidence>
<dbReference type="Pfam" id="PF07943">
    <property type="entry name" value="PBP5_C"/>
    <property type="match status" value="1"/>
</dbReference>
<comment type="pathway">
    <text evidence="2">Cell wall biogenesis; peptidoglycan biosynthesis.</text>
</comment>
<dbReference type="PANTHER" id="PTHR21581:SF6">
    <property type="entry name" value="TRAFFICKING PROTEIN PARTICLE COMPLEX SUBUNIT 12"/>
    <property type="match status" value="1"/>
</dbReference>
<dbReference type="GO" id="GO:0009252">
    <property type="term" value="P:peptidoglycan biosynthetic process"/>
    <property type="evidence" value="ECO:0007669"/>
    <property type="project" value="UniProtKB-UniPathway"/>
</dbReference>
<keyword evidence="5" id="KW-0121">Carboxypeptidase</keyword>
<dbReference type="InterPro" id="IPR012338">
    <property type="entry name" value="Beta-lactam/transpept-like"/>
</dbReference>
<dbReference type="GO" id="GO:0071555">
    <property type="term" value="P:cell wall organization"/>
    <property type="evidence" value="ECO:0007669"/>
    <property type="project" value="UniProtKB-KW"/>
</dbReference>
<feature type="binding site" evidence="14">
    <location>
        <position position="225"/>
    </location>
    <ligand>
        <name>substrate</name>
    </ligand>
</feature>
<dbReference type="GO" id="GO:0006508">
    <property type="term" value="P:proteolysis"/>
    <property type="evidence" value="ECO:0007669"/>
    <property type="project" value="UniProtKB-KW"/>
</dbReference>
<evidence type="ECO:0000256" key="9">
    <source>
        <dbReference type="ARBA" id="ARBA00022960"/>
    </source>
</evidence>
<dbReference type="PANTHER" id="PTHR21581">
    <property type="entry name" value="D-ALANYL-D-ALANINE CARBOXYPEPTIDASE"/>
    <property type="match status" value="1"/>
</dbReference>
<dbReference type="SUPFAM" id="SSF56601">
    <property type="entry name" value="beta-lactamase/transpeptidase-like"/>
    <property type="match status" value="1"/>
</dbReference>
<evidence type="ECO:0000256" key="11">
    <source>
        <dbReference type="ARBA" id="ARBA00023316"/>
    </source>
</evidence>
<evidence type="ECO:0000256" key="8">
    <source>
        <dbReference type="ARBA" id="ARBA00022801"/>
    </source>
</evidence>
<dbReference type="InterPro" id="IPR012907">
    <property type="entry name" value="Peptidase_S11_C"/>
</dbReference>
<evidence type="ECO:0000256" key="10">
    <source>
        <dbReference type="ARBA" id="ARBA00022984"/>
    </source>
</evidence>
<keyword evidence="10" id="KW-0573">Peptidoglycan synthesis</keyword>
<dbReference type="RefSeq" id="WP_134081150.1">
    <property type="nucleotide sequence ID" value="NZ_SOQX01000001.1"/>
</dbReference>
<name>A0A4R8J381_9GAMM</name>
<dbReference type="Gene3D" id="3.40.710.10">
    <property type="entry name" value="DD-peptidase/beta-lactamase superfamily"/>
    <property type="match status" value="1"/>
</dbReference>
<evidence type="ECO:0000256" key="14">
    <source>
        <dbReference type="PIRSR" id="PIRSR618044-2"/>
    </source>
</evidence>
<evidence type="ECO:0000256" key="13">
    <source>
        <dbReference type="PIRSR" id="PIRSR618044-1"/>
    </source>
</evidence>
<keyword evidence="9" id="KW-0133">Cell shape</keyword>
<comment type="caution">
    <text evidence="18">The sequence shown here is derived from an EMBL/GenBank/DDBJ whole genome shotgun (WGS) entry which is preliminary data.</text>
</comment>
<dbReference type="InterPro" id="IPR015956">
    <property type="entry name" value="Peniciliin-bd_prot_C_sf"/>
</dbReference>
<evidence type="ECO:0000313" key="19">
    <source>
        <dbReference type="Proteomes" id="UP000294914"/>
    </source>
</evidence>
<dbReference type="Gene3D" id="2.60.410.10">
    <property type="entry name" value="D-Ala-D-Ala carboxypeptidase, C-terminal domain"/>
    <property type="match status" value="1"/>
</dbReference>
<dbReference type="Pfam" id="PF00768">
    <property type="entry name" value="Peptidase_S11"/>
    <property type="match status" value="1"/>
</dbReference>
<evidence type="ECO:0000256" key="12">
    <source>
        <dbReference type="ARBA" id="ARBA00034000"/>
    </source>
</evidence>
<evidence type="ECO:0000259" key="17">
    <source>
        <dbReference type="SMART" id="SM00936"/>
    </source>
</evidence>
<evidence type="ECO:0000256" key="7">
    <source>
        <dbReference type="ARBA" id="ARBA00022729"/>
    </source>
</evidence>
<keyword evidence="8" id="KW-0378">Hydrolase</keyword>
<evidence type="ECO:0000256" key="4">
    <source>
        <dbReference type="ARBA" id="ARBA00012448"/>
    </source>
</evidence>
<proteinExistence type="inferred from homology"/>
<dbReference type="GO" id="GO:0009002">
    <property type="term" value="F:serine-type D-Ala-D-Ala carboxypeptidase activity"/>
    <property type="evidence" value="ECO:0007669"/>
    <property type="project" value="UniProtKB-EC"/>
</dbReference>
<evidence type="ECO:0000256" key="15">
    <source>
        <dbReference type="RuleBase" id="RU004016"/>
    </source>
</evidence>
<evidence type="ECO:0000256" key="6">
    <source>
        <dbReference type="ARBA" id="ARBA00022670"/>
    </source>
</evidence>
<sequence>MRAVSLLITLLAGLFSPNLLAAPDLVPAPPQLSASASLLVDHHSGRVLVEHNSEARVEPASITKIMTSYVAFQALRDNSIQLDDEVRISKNARYKHTEGSRMFIEYNSLVSVEDLLRGVIVQSGNDASIALAEHIAGSEESFAELMNHYAKALGMDNTHFTNSTGWPDEDHYTTAEDLAKLARAMISDFPEEYAMFAERRFTHNDIQQSNRNRLLWLDGRVDGIKTGFTESADYCLVSSAKDNDMRLISVVMGSPRAEQRDEDSRKLLNYGFRFYETFPLYDADETLTEIRIWKGAQEMVALGLEEPLYITIPRGQRRNVEANMKVDSMIMAPAQKGQEYGTVNLTFGEEQLASKPLVALHDVEEGSLWRKLLDNIKLLFK</sequence>
<dbReference type="PRINTS" id="PR00725">
    <property type="entry name" value="DADACBPTASE1"/>
</dbReference>
<accession>A0A4R8J381</accession>
<evidence type="ECO:0000313" key="18">
    <source>
        <dbReference type="EMBL" id="TDY04333.1"/>
    </source>
</evidence>
<feature type="active site" evidence="13">
    <location>
        <position position="123"/>
    </location>
</feature>
<feature type="signal peptide" evidence="16">
    <location>
        <begin position="1"/>
        <end position="21"/>
    </location>
</feature>
<comment type="similarity">
    <text evidence="3 15">Belongs to the peptidase S11 family.</text>
</comment>
<dbReference type="SMART" id="SM00936">
    <property type="entry name" value="PBP5_C"/>
    <property type="match status" value="1"/>
</dbReference>
<keyword evidence="19" id="KW-1185">Reference proteome</keyword>
<dbReference type="InterPro" id="IPR001967">
    <property type="entry name" value="Peptidase_S11_N"/>
</dbReference>
<protein>
    <recommendedName>
        <fullName evidence="4">serine-type D-Ala-D-Ala carboxypeptidase</fullName>
        <ecNumber evidence="4">3.4.16.4</ecNumber>
    </recommendedName>
</protein>
<comment type="function">
    <text evidence="1">Removes C-terminal D-alanyl residues from sugar-peptide cell wall precursors.</text>
</comment>
<organism evidence="18 19">
    <name type="scientific">Thiohalophilus thiocyanatoxydans</name>
    <dbReference type="NCBI Taxonomy" id="381308"/>
    <lineage>
        <taxon>Bacteria</taxon>
        <taxon>Pseudomonadati</taxon>
        <taxon>Pseudomonadota</taxon>
        <taxon>Gammaproteobacteria</taxon>
        <taxon>Thiohalomonadales</taxon>
        <taxon>Thiohalophilaceae</taxon>
        <taxon>Thiohalophilus</taxon>
    </lineage>
</organism>
<dbReference type="OrthoDB" id="9795979at2"/>
<gene>
    <name evidence="18" type="ORF">EDC23_0708</name>
</gene>
<keyword evidence="11" id="KW-0961">Cell wall biogenesis/degradation</keyword>
<feature type="chain" id="PRO_5020441266" description="serine-type D-Ala-D-Ala carboxypeptidase" evidence="16">
    <location>
        <begin position="22"/>
        <end position="381"/>
    </location>
</feature>
<keyword evidence="7 16" id="KW-0732">Signal</keyword>
<dbReference type="Proteomes" id="UP000294914">
    <property type="component" value="Unassembled WGS sequence"/>
</dbReference>
<evidence type="ECO:0000256" key="5">
    <source>
        <dbReference type="ARBA" id="ARBA00022645"/>
    </source>
</evidence>
<evidence type="ECO:0000256" key="2">
    <source>
        <dbReference type="ARBA" id="ARBA00004752"/>
    </source>
</evidence>
<reference evidence="18 19" key="1">
    <citation type="submission" date="2019-03" db="EMBL/GenBank/DDBJ databases">
        <title>Genomic Encyclopedia of Type Strains, Phase IV (KMG-IV): sequencing the most valuable type-strain genomes for metagenomic binning, comparative biology and taxonomic classification.</title>
        <authorList>
            <person name="Goeker M."/>
        </authorList>
    </citation>
    <scope>NUCLEOTIDE SEQUENCE [LARGE SCALE GENOMIC DNA]</scope>
    <source>
        <strain evidence="18 19">DSM 16326</strain>
    </source>
</reference>
<evidence type="ECO:0000256" key="3">
    <source>
        <dbReference type="ARBA" id="ARBA00007164"/>
    </source>
</evidence>
<dbReference type="GO" id="GO:0008360">
    <property type="term" value="P:regulation of cell shape"/>
    <property type="evidence" value="ECO:0007669"/>
    <property type="project" value="UniProtKB-KW"/>
</dbReference>
<evidence type="ECO:0000256" key="1">
    <source>
        <dbReference type="ARBA" id="ARBA00003217"/>
    </source>
</evidence>
<feature type="active site" description="Acyl-ester intermediate" evidence="13">
    <location>
        <position position="64"/>
    </location>
</feature>
<dbReference type="SUPFAM" id="SSF69189">
    <property type="entry name" value="Penicillin-binding protein associated domain"/>
    <property type="match status" value="1"/>
</dbReference>
<dbReference type="InterPro" id="IPR037167">
    <property type="entry name" value="Peptidase_S11_C_sf"/>
</dbReference>
<dbReference type="UniPathway" id="UPA00219"/>
<dbReference type="EC" id="3.4.16.4" evidence="4"/>
<feature type="active site" description="Acyl-ester intermediate" evidence="13">
    <location>
        <position position="61"/>
    </location>
</feature>
<feature type="domain" description="Peptidase S11 D-Ala-D-Ala carboxypeptidase A C-terminal" evidence="17">
    <location>
        <begin position="275"/>
        <end position="365"/>
    </location>
</feature>